<evidence type="ECO:0000256" key="1">
    <source>
        <dbReference type="SAM" id="SignalP"/>
    </source>
</evidence>
<dbReference type="AlphaFoldDB" id="A0A844GDK0"/>
<protein>
    <submittedName>
        <fullName evidence="2">Uncharacterized protein</fullName>
    </submittedName>
</protein>
<feature type="chain" id="PRO_5032735736" evidence="1">
    <location>
        <begin position="18"/>
        <end position="182"/>
    </location>
</feature>
<accession>A0A844GDK0</accession>
<gene>
    <name evidence="2" type="ORF">GKE73_06615</name>
</gene>
<reference evidence="2 3" key="1">
    <citation type="submission" date="2019-11" db="EMBL/GenBank/DDBJ databases">
        <title>Draft genome sequence of Paludibacterium sp. dN18-1.</title>
        <authorList>
            <person name="Im W.-T."/>
        </authorList>
    </citation>
    <scope>NUCLEOTIDE SEQUENCE [LARGE SCALE GENOMIC DNA]</scope>
    <source>
        <strain evidence="3">dN 18-1</strain>
    </source>
</reference>
<comment type="caution">
    <text evidence="2">The sequence shown here is derived from an EMBL/GenBank/DDBJ whole genome shotgun (WGS) entry which is preliminary data.</text>
</comment>
<sequence length="182" mass="20054">MKWRWLSLLWLAAPVLAGDALTPQTLAELVSCTSFERYQALQPALLDVVFDKGPDWIRKNTAASQLGVYVYDLTTPITVFGQPVRLALHKEFVSVPLADGETLAAAAKRLSLKRAPIAVTEQYYRFTGEAGPMLSAYEIAANPLALLLGVPDKTAYRSVIWAVLISRPTKPPFCRWRAGPTP</sequence>
<dbReference type="EMBL" id="WLYX01000001">
    <property type="protein sequence ID" value="MTD32997.1"/>
    <property type="molecule type" value="Genomic_DNA"/>
</dbReference>
<keyword evidence="3" id="KW-1185">Reference proteome</keyword>
<feature type="signal peptide" evidence="1">
    <location>
        <begin position="1"/>
        <end position="17"/>
    </location>
</feature>
<dbReference type="RefSeq" id="WP_230369663.1">
    <property type="nucleotide sequence ID" value="NZ_WLYX01000001.1"/>
</dbReference>
<organism evidence="2 3">
    <name type="scientific">Paludibacterium denitrificans</name>
    <dbReference type="NCBI Taxonomy" id="2675226"/>
    <lineage>
        <taxon>Bacteria</taxon>
        <taxon>Pseudomonadati</taxon>
        <taxon>Pseudomonadota</taxon>
        <taxon>Betaproteobacteria</taxon>
        <taxon>Neisseriales</taxon>
        <taxon>Chromobacteriaceae</taxon>
        <taxon>Paludibacterium</taxon>
    </lineage>
</organism>
<keyword evidence="1" id="KW-0732">Signal</keyword>
<evidence type="ECO:0000313" key="3">
    <source>
        <dbReference type="Proteomes" id="UP000446658"/>
    </source>
</evidence>
<dbReference type="Proteomes" id="UP000446658">
    <property type="component" value="Unassembled WGS sequence"/>
</dbReference>
<evidence type="ECO:0000313" key="2">
    <source>
        <dbReference type="EMBL" id="MTD32997.1"/>
    </source>
</evidence>
<proteinExistence type="predicted"/>
<name>A0A844GDK0_9NEIS</name>